<keyword evidence="2" id="KW-1185">Reference proteome</keyword>
<accession>A0A7X4RVQ9</accession>
<dbReference type="InterPro" id="IPR016181">
    <property type="entry name" value="Acyl_CoA_acyltransferase"/>
</dbReference>
<evidence type="ECO:0000313" key="1">
    <source>
        <dbReference type="EMBL" id="MZI94389.1"/>
    </source>
</evidence>
<name>A0A7X4RVQ9_9VIBR</name>
<dbReference type="EMBL" id="WEKT01000028">
    <property type="protein sequence ID" value="MZI94389.1"/>
    <property type="molecule type" value="Genomic_DNA"/>
</dbReference>
<dbReference type="AlphaFoldDB" id="A0A7X4RVQ9"/>
<reference evidence="1 2" key="1">
    <citation type="submission" date="2019-10" db="EMBL/GenBank/DDBJ databases">
        <title>Vibrio sp. nov. isolated from a shrimp pond.</title>
        <authorList>
            <person name="Gomez-Gil B."/>
            <person name="Enciso-Ibarra J."/>
            <person name="Enciso-Ibarra K."/>
            <person name="Bolan-Mejia C."/>
        </authorList>
    </citation>
    <scope>NUCLEOTIDE SEQUENCE [LARGE SCALE GENOMIC DNA]</scope>
    <source>
        <strain evidence="1 2">CAIM 722</strain>
    </source>
</reference>
<dbReference type="Gene3D" id="3.40.630.30">
    <property type="match status" value="1"/>
</dbReference>
<organism evidence="1 2">
    <name type="scientific">Vibrio eleionomae</name>
    <dbReference type="NCBI Taxonomy" id="2653505"/>
    <lineage>
        <taxon>Bacteria</taxon>
        <taxon>Pseudomonadati</taxon>
        <taxon>Pseudomonadota</taxon>
        <taxon>Gammaproteobacteria</taxon>
        <taxon>Vibrionales</taxon>
        <taxon>Vibrionaceae</taxon>
        <taxon>Vibrio</taxon>
    </lineage>
</organism>
<dbReference type="SUPFAM" id="SSF55729">
    <property type="entry name" value="Acyl-CoA N-acyltransferases (Nat)"/>
    <property type="match status" value="1"/>
</dbReference>
<comment type="caution">
    <text evidence="1">The sequence shown here is derived from an EMBL/GenBank/DDBJ whole genome shotgun (WGS) entry which is preliminary data.</text>
</comment>
<gene>
    <name evidence="1" type="ORF">F9817_14420</name>
</gene>
<proteinExistence type="predicted"/>
<protein>
    <recommendedName>
        <fullName evidence="3">N-acetyltransferase domain-containing protein</fullName>
    </recommendedName>
</protein>
<evidence type="ECO:0000313" key="2">
    <source>
        <dbReference type="Proteomes" id="UP000462621"/>
    </source>
</evidence>
<sequence>MLDYMLKQFSDLPWPTTVLQENLQSYINQQVSYCSDPEFASRFPYHQLELPKSFFHQVIMDIDGISYLTGPRFKDDDITQPYVDIVASNGPLTQNAVNEILRYWAPLKAKKLRILRQPDPQGVGEIQRWFYAAGIDQVMNEGNEDAVASLVQASASDLTWCLWAVSESHSQALRDIPRLRGTLQRTDEEVLSDYISHGYVWIIMSNGAKAGLICCVPGTTLFLPGWWIEEEVVVPRYRGHYLAAEVQKLLLKQITDNDPQSLLLGTIAAENLPSLKTAERSGRQVILEYAFVTEQDFS</sequence>
<dbReference type="RefSeq" id="WP_161156765.1">
    <property type="nucleotide sequence ID" value="NZ_WEKT01000028.1"/>
</dbReference>
<evidence type="ECO:0008006" key="3">
    <source>
        <dbReference type="Google" id="ProtNLM"/>
    </source>
</evidence>
<dbReference type="Proteomes" id="UP000462621">
    <property type="component" value="Unassembled WGS sequence"/>
</dbReference>